<dbReference type="SMART" id="SM00530">
    <property type="entry name" value="HTH_XRE"/>
    <property type="match status" value="1"/>
</dbReference>
<comment type="caution">
    <text evidence="2">The sequence shown here is derived from an EMBL/GenBank/DDBJ whole genome shotgun (WGS) entry which is preliminary data.</text>
</comment>
<evidence type="ECO:0000313" key="2">
    <source>
        <dbReference type="EMBL" id="OHV96173.1"/>
    </source>
</evidence>
<evidence type="ECO:0000259" key="1">
    <source>
        <dbReference type="PROSITE" id="PS50943"/>
    </source>
</evidence>
<proteinExistence type="predicted"/>
<accession>A0A1S1UAM6</accession>
<dbReference type="PROSITE" id="PS50943">
    <property type="entry name" value="HTH_CROC1"/>
    <property type="match status" value="1"/>
</dbReference>
<organism evidence="2 3">
    <name type="scientific">Janthinobacterium lividum</name>
    <dbReference type="NCBI Taxonomy" id="29581"/>
    <lineage>
        <taxon>Bacteria</taxon>
        <taxon>Pseudomonadati</taxon>
        <taxon>Pseudomonadota</taxon>
        <taxon>Betaproteobacteria</taxon>
        <taxon>Burkholderiales</taxon>
        <taxon>Oxalobacteraceae</taxon>
        <taxon>Janthinobacterium</taxon>
    </lineage>
</organism>
<dbReference type="SUPFAM" id="SSF47413">
    <property type="entry name" value="lambda repressor-like DNA-binding domains"/>
    <property type="match status" value="1"/>
</dbReference>
<dbReference type="InterPro" id="IPR010982">
    <property type="entry name" value="Lambda_DNA-bd_dom_sf"/>
</dbReference>
<dbReference type="EMBL" id="LFKP01000008">
    <property type="protein sequence ID" value="OHV96173.1"/>
    <property type="molecule type" value="Genomic_DNA"/>
</dbReference>
<dbReference type="Gene3D" id="1.10.260.40">
    <property type="entry name" value="lambda repressor-like DNA-binding domains"/>
    <property type="match status" value="1"/>
</dbReference>
<dbReference type="CDD" id="cd00093">
    <property type="entry name" value="HTH_XRE"/>
    <property type="match status" value="1"/>
</dbReference>
<sequence length="155" mass="16395">MSGDTHVSERIKNCRENLRISQVLLAELAGINPTQLYRYESGKAKIRTEAAEKIAAALGVSTAWLVHGTLPVARGMQIDPPVPAGGGLILKFLEFPPALAFAVKRLAMQNGSTVEMEVLDLVHQGLEAMHQKALACAASAGKPALPASDENSTAP</sequence>
<dbReference type="RefSeq" id="WP_071077657.1">
    <property type="nucleotide sequence ID" value="NZ_LFKP01000008.1"/>
</dbReference>
<feature type="domain" description="HTH cro/C1-type" evidence="1">
    <location>
        <begin position="11"/>
        <end position="65"/>
    </location>
</feature>
<dbReference type="AlphaFoldDB" id="A0A1S1UAM6"/>
<reference evidence="2 3" key="1">
    <citation type="submission" date="2015-06" db="EMBL/GenBank/DDBJ databases">
        <title>Draft genome sequencing of a biphenyl-degrading bacterium, Janthinobacterium lividum MEG1.</title>
        <authorList>
            <person name="Shimodaira J."/>
            <person name="Hatta T."/>
        </authorList>
    </citation>
    <scope>NUCLEOTIDE SEQUENCE [LARGE SCALE GENOMIC DNA]</scope>
    <source>
        <strain evidence="2 3">MEG1</strain>
    </source>
</reference>
<dbReference type="Proteomes" id="UP000179840">
    <property type="component" value="Unassembled WGS sequence"/>
</dbReference>
<gene>
    <name evidence="2" type="ORF">AKG95_15290</name>
</gene>
<dbReference type="InterPro" id="IPR001387">
    <property type="entry name" value="Cro/C1-type_HTH"/>
</dbReference>
<dbReference type="GO" id="GO:0003677">
    <property type="term" value="F:DNA binding"/>
    <property type="evidence" value="ECO:0007669"/>
    <property type="project" value="InterPro"/>
</dbReference>
<name>A0A1S1UAM6_9BURK</name>
<protein>
    <recommendedName>
        <fullName evidence="1">HTH cro/C1-type domain-containing protein</fullName>
    </recommendedName>
</protein>
<evidence type="ECO:0000313" key="3">
    <source>
        <dbReference type="Proteomes" id="UP000179840"/>
    </source>
</evidence>
<dbReference type="Pfam" id="PF01381">
    <property type="entry name" value="HTH_3"/>
    <property type="match status" value="1"/>
</dbReference>